<dbReference type="PANTHER" id="PTHR30372">
    <property type="entry name" value="LIPID-A-DISACCHARIDE SYNTHASE"/>
    <property type="match status" value="1"/>
</dbReference>
<dbReference type="AlphaFoldDB" id="A0A2M7SE88"/>
<dbReference type="GO" id="GO:0016020">
    <property type="term" value="C:membrane"/>
    <property type="evidence" value="ECO:0007669"/>
    <property type="project" value="GOC"/>
</dbReference>
<evidence type="ECO:0000256" key="7">
    <source>
        <dbReference type="ARBA" id="ARBA00022679"/>
    </source>
</evidence>
<keyword evidence="5" id="KW-0441">Lipid A biosynthesis</keyword>
<sequence>MDIVIVTNSPGEIKGWVTPVVKEIVERRTSDVERDRIIIFIPYCQYASGTETEIAKNIPGVDHVFSPGEYLKFLFLNKGVKGGFAKKGVLVHLGSDYMHSVLISGRLGYPAVAYTHDAGRFYNAFFRKFIVTDENSKKRLSEKGIDAGKIEIAGDLFVEAVKPGLSREESRSRCGAAKNEILVGIFPGSRPYQIKHMTSFFLKCCSLIRGKFPESRFVLSRASFVTDSQLSEAVKAGGQNGALEGIKAEFADGLITTEDGTRVIRAQEMPYDVMNACDLILTIPGTNTAQIAAAGCPMIVVVPLNKPEEIPLDGIAGYVQYIPLIGRILKKKLVLDFGMRLKYTAIPNQKAGQEVVPEIKDFVDPGMVLEKASELIRNSELRAGMSARLKEVMGEGGAAARLAGIILKTAEGV</sequence>
<name>A0A2M7SE88_9BACT</name>
<evidence type="ECO:0000256" key="4">
    <source>
        <dbReference type="ARBA" id="ARBA00022516"/>
    </source>
</evidence>
<evidence type="ECO:0000256" key="8">
    <source>
        <dbReference type="ARBA" id="ARBA00023098"/>
    </source>
</evidence>
<evidence type="ECO:0000256" key="3">
    <source>
        <dbReference type="ARBA" id="ARBA00020902"/>
    </source>
</evidence>
<dbReference type="EMBL" id="PFMR01000086">
    <property type="protein sequence ID" value="PIZ17780.1"/>
    <property type="molecule type" value="Genomic_DNA"/>
</dbReference>
<dbReference type="PANTHER" id="PTHR30372:SF4">
    <property type="entry name" value="LIPID-A-DISACCHARIDE SYNTHASE, MITOCHONDRIAL-RELATED"/>
    <property type="match status" value="1"/>
</dbReference>
<keyword evidence="7" id="KW-0808">Transferase</keyword>
<evidence type="ECO:0000313" key="10">
    <source>
        <dbReference type="EMBL" id="PIZ17780.1"/>
    </source>
</evidence>
<evidence type="ECO:0000256" key="6">
    <source>
        <dbReference type="ARBA" id="ARBA00022676"/>
    </source>
</evidence>
<keyword evidence="6" id="KW-0328">Glycosyltransferase</keyword>
<organism evidence="10 11">
    <name type="scientific">Candidatus Desantisbacteria bacterium CG_4_10_14_0_8_um_filter_48_22</name>
    <dbReference type="NCBI Taxonomy" id="1974543"/>
    <lineage>
        <taxon>Bacteria</taxon>
        <taxon>Candidatus Desantisiibacteriota</taxon>
    </lineage>
</organism>
<reference evidence="11" key="1">
    <citation type="submission" date="2017-09" db="EMBL/GenBank/DDBJ databases">
        <title>Depth-based differentiation of microbial function through sediment-hosted aquifers and enrichment of novel symbionts in the deep terrestrial subsurface.</title>
        <authorList>
            <person name="Probst A.J."/>
            <person name="Ladd B."/>
            <person name="Jarett J.K."/>
            <person name="Geller-Mcgrath D.E."/>
            <person name="Sieber C.M.K."/>
            <person name="Emerson J.B."/>
            <person name="Anantharaman K."/>
            <person name="Thomas B.C."/>
            <person name="Malmstrom R."/>
            <person name="Stieglmeier M."/>
            <person name="Klingl A."/>
            <person name="Woyke T."/>
            <person name="Ryan C.M."/>
            <person name="Banfield J.F."/>
        </authorList>
    </citation>
    <scope>NUCLEOTIDE SEQUENCE [LARGE SCALE GENOMIC DNA]</scope>
</reference>
<evidence type="ECO:0000256" key="2">
    <source>
        <dbReference type="ARBA" id="ARBA00012687"/>
    </source>
</evidence>
<comment type="function">
    <text evidence="1">Condensation of UDP-2,3-diacylglucosamine and 2,3-diacylglucosamine-1-phosphate to form lipid A disaccharide, a precursor of lipid A, a phosphorylated glycolipid that anchors the lipopolysaccharide to the outer membrane of the cell.</text>
</comment>
<dbReference type="Proteomes" id="UP000229307">
    <property type="component" value="Unassembled WGS sequence"/>
</dbReference>
<accession>A0A2M7SE88</accession>
<evidence type="ECO:0000313" key="11">
    <source>
        <dbReference type="Proteomes" id="UP000229307"/>
    </source>
</evidence>
<gene>
    <name evidence="10" type="ORF">COY52_02955</name>
</gene>
<dbReference type="InterPro" id="IPR003835">
    <property type="entry name" value="Glyco_trans_19"/>
</dbReference>
<comment type="caution">
    <text evidence="10">The sequence shown here is derived from an EMBL/GenBank/DDBJ whole genome shotgun (WGS) entry which is preliminary data.</text>
</comment>
<evidence type="ECO:0000256" key="9">
    <source>
        <dbReference type="ARBA" id="ARBA00048975"/>
    </source>
</evidence>
<dbReference type="GO" id="GO:0005543">
    <property type="term" value="F:phospholipid binding"/>
    <property type="evidence" value="ECO:0007669"/>
    <property type="project" value="TreeGrafter"/>
</dbReference>
<dbReference type="SUPFAM" id="SSF53756">
    <property type="entry name" value="UDP-Glycosyltransferase/glycogen phosphorylase"/>
    <property type="match status" value="1"/>
</dbReference>
<dbReference type="GO" id="GO:0009245">
    <property type="term" value="P:lipid A biosynthetic process"/>
    <property type="evidence" value="ECO:0007669"/>
    <property type="project" value="UniProtKB-KW"/>
</dbReference>
<dbReference type="EC" id="2.4.1.182" evidence="2"/>
<dbReference type="GO" id="GO:0008915">
    <property type="term" value="F:lipid-A-disaccharide synthase activity"/>
    <property type="evidence" value="ECO:0007669"/>
    <property type="project" value="UniProtKB-EC"/>
</dbReference>
<evidence type="ECO:0000256" key="5">
    <source>
        <dbReference type="ARBA" id="ARBA00022556"/>
    </source>
</evidence>
<comment type="catalytic activity">
    <reaction evidence="9">
        <text>a lipid X + a UDP-2-N,3-O-bis[(3R)-3-hydroxyacyl]-alpha-D-glucosamine = a lipid A disaccharide + UDP + H(+)</text>
        <dbReference type="Rhea" id="RHEA:67828"/>
        <dbReference type="ChEBI" id="CHEBI:15378"/>
        <dbReference type="ChEBI" id="CHEBI:58223"/>
        <dbReference type="ChEBI" id="CHEBI:137748"/>
        <dbReference type="ChEBI" id="CHEBI:176338"/>
        <dbReference type="ChEBI" id="CHEBI:176343"/>
        <dbReference type="EC" id="2.4.1.182"/>
    </reaction>
</comment>
<dbReference type="Pfam" id="PF02684">
    <property type="entry name" value="LpxB"/>
    <property type="match status" value="1"/>
</dbReference>
<keyword evidence="8" id="KW-0443">Lipid metabolism</keyword>
<evidence type="ECO:0000256" key="1">
    <source>
        <dbReference type="ARBA" id="ARBA00002056"/>
    </source>
</evidence>
<keyword evidence="4" id="KW-0444">Lipid biosynthesis</keyword>
<proteinExistence type="predicted"/>
<protein>
    <recommendedName>
        <fullName evidence="3">Lipid-A-disaccharide synthase</fullName>
        <ecNumber evidence="2">2.4.1.182</ecNumber>
    </recommendedName>
</protein>